<evidence type="ECO:0000313" key="2">
    <source>
        <dbReference type="EMBL" id="QCI97230.1"/>
    </source>
</evidence>
<organism evidence="2 4">
    <name type="scientific">Agrobacterium larrymoorei</name>
    <dbReference type="NCBI Taxonomy" id="160699"/>
    <lineage>
        <taxon>Bacteria</taxon>
        <taxon>Pseudomonadati</taxon>
        <taxon>Pseudomonadota</taxon>
        <taxon>Alphaproteobacteria</taxon>
        <taxon>Hyphomicrobiales</taxon>
        <taxon>Rhizobiaceae</taxon>
        <taxon>Rhizobium/Agrobacterium group</taxon>
        <taxon>Agrobacterium</taxon>
    </lineage>
</organism>
<gene>
    <name evidence="2" type="ORF">CFBP5473_04435</name>
    <name evidence="3" type="ORF">J5285_00965</name>
</gene>
<feature type="transmembrane region" description="Helical" evidence="1">
    <location>
        <begin position="116"/>
        <end position="136"/>
    </location>
</feature>
<feature type="transmembrane region" description="Helical" evidence="1">
    <location>
        <begin position="45"/>
        <end position="63"/>
    </location>
</feature>
<dbReference type="Proteomes" id="UP000298545">
    <property type="component" value="Chromosome circular"/>
</dbReference>
<protein>
    <submittedName>
        <fullName evidence="2">Uncharacterized protein</fullName>
    </submittedName>
</protein>
<dbReference type="EMBL" id="CP039691">
    <property type="protein sequence ID" value="QCI97230.1"/>
    <property type="molecule type" value="Genomic_DNA"/>
</dbReference>
<name>A0A4D7DZF1_9HYPH</name>
<proteinExistence type="predicted"/>
<evidence type="ECO:0000313" key="5">
    <source>
        <dbReference type="Proteomes" id="UP000826513"/>
    </source>
</evidence>
<reference evidence="3 5" key="2">
    <citation type="submission" date="2021-03" db="EMBL/GenBank/DDBJ databases">
        <title>Rapid diversification of plasmids in a genus of pathogenic and nitrogen fixing bacteria.</title>
        <authorList>
            <person name="Weisberg A.J."/>
            <person name="Miller M."/>
            <person name="Ream W."/>
            <person name="Grunwald N.J."/>
            <person name="Chang J.H."/>
        </authorList>
    </citation>
    <scope>NUCLEOTIDE SEQUENCE [LARGE SCALE GENOMIC DNA]</scope>
    <source>
        <strain evidence="3 5">AF3.44</strain>
    </source>
</reference>
<feature type="transmembrane region" description="Helical" evidence="1">
    <location>
        <begin position="148"/>
        <end position="168"/>
    </location>
</feature>
<reference evidence="2 4" key="1">
    <citation type="submission" date="2019-04" db="EMBL/GenBank/DDBJ databases">
        <title>Complete genome sequence of Agrobacterium larrymoorei CFBP5473.</title>
        <authorList>
            <person name="Haryono M."/>
            <person name="Chou L."/>
            <person name="Lin Y.-C."/>
            <person name="Lai E.-M."/>
            <person name="Kuo C.-H."/>
        </authorList>
    </citation>
    <scope>NUCLEOTIDE SEQUENCE [LARGE SCALE GENOMIC DNA]</scope>
    <source>
        <strain evidence="2 4">CFBP5473</strain>
    </source>
</reference>
<dbReference type="KEGG" id="alf:CFBP5473_04435"/>
<keyword evidence="1" id="KW-0812">Transmembrane</keyword>
<evidence type="ECO:0000256" key="1">
    <source>
        <dbReference type="SAM" id="Phobius"/>
    </source>
</evidence>
<evidence type="ECO:0000313" key="4">
    <source>
        <dbReference type="Proteomes" id="UP000298545"/>
    </source>
</evidence>
<keyword evidence="1" id="KW-1133">Transmembrane helix</keyword>
<dbReference type="STRING" id="1367849.GCA_000518585_03013"/>
<dbReference type="Proteomes" id="UP000826513">
    <property type="component" value="Chromosome 1"/>
</dbReference>
<dbReference type="EMBL" id="CP072167">
    <property type="protein sequence ID" value="QYA07338.1"/>
    <property type="molecule type" value="Genomic_DNA"/>
</dbReference>
<feature type="transmembrane region" description="Helical" evidence="1">
    <location>
        <begin position="88"/>
        <end position="110"/>
    </location>
</feature>
<keyword evidence="1" id="KW-0472">Membrane</keyword>
<accession>A0A4D7DZF1</accession>
<dbReference type="AlphaFoldDB" id="A0A4D7DZF1"/>
<sequence length="185" mass="20023">MSDPTQRGELDALTAASVTVAWVIVANKPFYPPTIWWIVGNGVEAAWWSVLSMPFFLAIPFIAKKSPLAARIALPVIGTVDTVFETRLFGTASGTELFFAACIMLVALSFRATEKLWQIGLTGFVFAGFLTTRYLAGDALHVWSAQDLAKLFNLNAFAVACLTAFIALRYSGIRGADHSSGTRPS</sequence>
<dbReference type="RefSeq" id="WP_037171044.1">
    <property type="nucleotide sequence ID" value="NZ_CP039691.1"/>
</dbReference>
<evidence type="ECO:0000313" key="3">
    <source>
        <dbReference type="EMBL" id="QYA07338.1"/>
    </source>
</evidence>
<keyword evidence="5" id="KW-1185">Reference proteome</keyword>
<dbReference type="OrthoDB" id="7593905at2"/>